<dbReference type="GO" id="GO:0003676">
    <property type="term" value="F:nucleic acid binding"/>
    <property type="evidence" value="ECO:0007669"/>
    <property type="project" value="InterPro"/>
</dbReference>
<accession>A0A7Z7BGI8</accession>
<keyword evidence="2" id="KW-0255">Endonuclease</keyword>
<evidence type="ECO:0000313" key="2">
    <source>
        <dbReference type="EMBL" id="SDJ18540.1"/>
    </source>
</evidence>
<keyword evidence="2" id="KW-0540">Nuclease</keyword>
<dbReference type="CDD" id="cd00085">
    <property type="entry name" value="HNHc"/>
    <property type="match status" value="1"/>
</dbReference>
<name>A0A7Z7BGI8_9HYPH</name>
<reference evidence="2 3" key="1">
    <citation type="submission" date="2016-10" db="EMBL/GenBank/DDBJ databases">
        <authorList>
            <person name="Varghese N."/>
            <person name="Submissions S."/>
        </authorList>
    </citation>
    <scope>NUCLEOTIDE SEQUENCE [LARGE SCALE GENOMIC DNA]</scope>
    <source>
        <strain evidence="2 3">PDC82</strain>
    </source>
</reference>
<dbReference type="SMART" id="SM00507">
    <property type="entry name" value="HNHc"/>
    <property type="match status" value="1"/>
</dbReference>
<feature type="domain" description="HNH nuclease" evidence="1">
    <location>
        <begin position="15"/>
        <end position="65"/>
    </location>
</feature>
<organism evidence="2 3">
    <name type="scientific">Agrobacterium fabrum</name>
    <dbReference type="NCBI Taxonomy" id="1176649"/>
    <lineage>
        <taxon>Bacteria</taxon>
        <taxon>Pseudomonadati</taxon>
        <taxon>Pseudomonadota</taxon>
        <taxon>Alphaproteobacteria</taxon>
        <taxon>Hyphomicrobiales</taxon>
        <taxon>Rhizobiaceae</taxon>
        <taxon>Rhizobium/Agrobacterium group</taxon>
        <taxon>Agrobacterium</taxon>
        <taxon>Agrobacterium tumefaciens complex</taxon>
    </lineage>
</organism>
<comment type="caution">
    <text evidence="2">The sequence shown here is derived from an EMBL/GenBank/DDBJ whole genome shotgun (WGS) entry which is preliminary data.</text>
</comment>
<dbReference type="Proteomes" id="UP000198917">
    <property type="component" value="Unassembled WGS sequence"/>
</dbReference>
<dbReference type="InterPro" id="IPR003615">
    <property type="entry name" value="HNH_nuc"/>
</dbReference>
<keyword evidence="2" id="KW-0378">Hydrolase</keyword>
<dbReference type="GO" id="GO:0008270">
    <property type="term" value="F:zinc ion binding"/>
    <property type="evidence" value="ECO:0007669"/>
    <property type="project" value="InterPro"/>
</dbReference>
<gene>
    <name evidence="2" type="ORF">SAMN05428983_0540</name>
</gene>
<dbReference type="Pfam" id="PF01844">
    <property type="entry name" value="HNH"/>
    <property type="match status" value="1"/>
</dbReference>
<dbReference type="Gene3D" id="1.10.30.50">
    <property type="match status" value="1"/>
</dbReference>
<dbReference type="RefSeq" id="WP_092731557.1">
    <property type="nucleotide sequence ID" value="NZ_FNEW01000001.1"/>
</dbReference>
<dbReference type="EMBL" id="FNEW01000001">
    <property type="protein sequence ID" value="SDJ18540.1"/>
    <property type="molecule type" value="Genomic_DNA"/>
</dbReference>
<dbReference type="AlphaFoldDB" id="A0A7Z7BGI8"/>
<dbReference type="GO" id="GO:0004519">
    <property type="term" value="F:endonuclease activity"/>
    <property type="evidence" value="ECO:0007669"/>
    <property type="project" value="UniProtKB-KW"/>
</dbReference>
<evidence type="ECO:0000259" key="1">
    <source>
        <dbReference type="SMART" id="SM00507"/>
    </source>
</evidence>
<dbReference type="InterPro" id="IPR002711">
    <property type="entry name" value="HNH"/>
</dbReference>
<protein>
    <submittedName>
        <fullName evidence="2">HNH endonuclease</fullName>
    </submittedName>
</protein>
<evidence type="ECO:0000313" key="3">
    <source>
        <dbReference type="Proteomes" id="UP000198917"/>
    </source>
</evidence>
<sequence length="181" mass="20660">MSYSSERRPAIPTELRRKVLVEAGHRCAIPTCRYIDVEIHHIVPYSSCQSHEYDNLIALCPNCHSRADSGVIDRKALRLYKFNLRFAHERFSQIEMDLLFELYKAPVGAAHPWQPFMLIFFKRIIDAGYVRLSVGAHPEQRGVSTHASFNGVDTSPTFILLSDKGRLYLEELGVQELEAPS</sequence>
<proteinExistence type="predicted"/>